<evidence type="ECO:0000313" key="6">
    <source>
        <dbReference type="Proteomes" id="UP000835052"/>
    </source>
</evidence>
<evidence type="ECO:0000256" key="1">
    <source>
        <dbReference type="ARBA" id="ARBA00004123"/>
    </source>
</evidence>
<dbReference type="PANTHER" id="PTHR13495">
    <property type="entry name" value="NEFA-INTERACTING NUCLEAR PROTEIN NIP30"/>
    <property type="match status" value="1"/>
</dbReference>
<dbReference type="Pfam" id="PF10187">
    <property type="entry name" value="FAM192A_Fyv6_N"/>
    <property type="match status" value="1"/>
</dbReference>
<dbReference type="InterPro" id="IPR039845">
    <property type="entry name" value="FAM192A"/>
</dbReference>
<reference evidence="5" key="1">
    <citation type="submission" date="2020-10" db="EMBL/GenBank/DDBJ databases">
        <authorList>
            <person name="Kikuchi T."/>
        </authorList>
    </citation>
    <scope>NUCLEOTIDE SEQUENCE</scope>
    <source>
        <strain evidence="5">NKZ352</strain>
    </source>
</reference>
<proteinExistence type="predicted"/>
<feature type="compositionally biased region" description="Basic and acidic residues" evidence="3">
    <location>
        <begin position="10"/>
        <end position="30"/>
    </location>
</feature>
<name>A0A8S1GPD7_9PELO</name>
<evidence type="ECO:0000313" key="5">
    <source>
        <dbReference type="EMBL" id="CAD6184771.1"/>
    </source>
</evidence>
<feature type="region of interest" description="Disordered" evidence="3">
    <location>
        <begin position="1"/>
        <end position="40"/>
    </location>
</feature>
<evidence type="ECO:0000256" key="3">
    <source>
        <dbReference type="SAM" id="MobiDB-lite"/>
    </source>
</evidence>
<comment type="caution">
    <text evidence="5">The sequence shown here is derived from an EMBL/GenBank/DDBJ whole genome shotgun (WGS) entry which is preliminary data.</text>
</comment>
<keyword evidence="2" id="KW-0539">Nucleus</keyword>
<dbReference type="Proteomes" id="UP000835052">
    <property type="component" value="Unassembled WGS sequence"/>
</dbReference>
<protein>
    <recommendedName>
        <fullName evidence="4">FAM192A/Fyv6 N-terminal domain-containing protein</fullName>
    </recommendedName>
</protein>
<keyword evidence="6" id="KW-1185">Reference proteome</keyword>
<dbReference type="GO" id="GO:0005634">
    <property type="term" value="C:nucleus"/>
    <property type="evidence" value="ECO:0007669"/>
    <property type="project" value="UniProtKB-SubCell"/>
</dbReference>
<evidence type="ECO:0000259" key="4">
    <source>
        <dbReference type="Pfam" id="PF10187"/>
    </source>
</evidence>
<dbReference type="EMBL" id="CAJGYM010000001">
    <property type="protein sequence ID" value="CAD6184771.1"/>
    <property type="molecule type" value="Genomic_DNA"/>
</dbReference>
<comment type="subcellular location">
    <subcellularLocation>
        <location evidence="1">Nucleus</location>
    </subcellularLocation>
</comment>
<sequence length="220" mass="23980">MASGFVSTSEIEKERDERQQEWERVRKPDDPITAPEPEVCNKTLFEQLRDIKEAKSAELEEAKKFKNLIRGVDEDESDFLAHVNEIKHKTTAQIKKEEEAMLKELALAQSKIQTAQPTTSLKVKPAASTAPPKSKQASILSAAIKRKSSANDEVVAKSSKTEESPKAEPTIKVVAGIPGIIDYAASSDSESSNSSDEDCSPVPMLQLQPRTKPSCDGGGS</sequence>
<gene>
    <name evidence="5" type="ORF">CAUJ_LOCUS690</name>
</gene>
<organism evidence="5 6">
    <name type="scientific">Caenorhabditis auriculariae</name>
    <dbReference type="NCBI Taxonomy" id="2777116"/>
    <lineage>
        <taxon>Eukaryota</taxon>
        <taxon>Metazoa</taxon>
        <taxon>Ecdysozoa</taxon>
        <taxon>Nematoda</taxon>
        <taxon>Chromadorea</taxon>
        <taxon>Rhabditida</taxon>
        <taxon>Rhabditina</taxon>
        <taxon>Rhabditomorpha</taxon>
        <taxon>Rhabditoidea</taxon>
        <taxon>Rhabditidae</taxon>
        <taxon>Peloderinae</taxon>
        <taxon>Caenorhabditis</taxon>
    </lineage>
</organism>
<feature type="region of interest" description="Disordered" evidence="3">
    <location>
        <begin position="184"/>
        <end position="220"/>
    </location>
</feature>
<accession>A0A8S1GPD7</accession>
<dbReference type="AlphaFoldDB" id="A0A8S1GPD7"/>
<feature type="region of interest" description="Disordered" evidence="3">
    <location>
        <begin position="113"/>
        <end position="171"/>
    </location>
</feature>
<dbReference type="PANTHER" id="PTHR13495:SF0">
    <property type="entry name" value="PSME3-INTERACTING PROTEIN"/>
    <property type="match status" value="1"/>
</dbReference>
<evidence type="ECO:0000256" key="2">
    <source>
        <dbReference type="ARBA" id="ARBA00023242"/>
    </source>
</evidence>
<dbReference type="InterPro" id="IPR019331">
    <property type="entry name" value="FAM192A/Fyv6_N"/>
</dbReference>
<feature type="domain" description="FAM192A/Fyv6 N-terminal" evidence="4">
    <location>
        <begin position="5"/>
        <end position="104"/>
    </location>
</feature>
<dbReference type="OrthoDB" id="75807at2759"/>